<protein>
    <submittedName>
        <fullName evidence="6">FAD-dependent monooxygenase</fullName>
    </submittedName>
</protein>
<dbReference type="Gene3D" id="3.50.50.60">
    <property type="entry name" value="FAD/NAD(P)-binding domain"/>
    <property type="match status" value="1"/>
</dbReference>
<dbReference type="PRINTS" id="PR00420">
    <property type="entry name" value="RNGMNOXGNASE"/>
</dbReference>
<dbReference type="Proteomes" id="UP001595833">
    <property type="component" value="Unassembled WGS sequence"/>
</dbReference>
<dbReference type="Pfam" id="PF01494">
    <property type="entry name" value="FAD_binding_3"/>
    <property type="match status" value="1"/>
</dbReference>
<keyword evidence="2" id="KW-0285">Flavoprotein</keyword>
<dbReference type="SUPFAM" id="SSF51905">
    <property type="entry name" value="FAD/NAD(P)-binding domain"/>
    <property type="match status" value="1"/>
</dbReference>
<keyword evidence="4" id="KW-0560">Oxidoreductase</keyword>
<evidence type="ECO:0000259" key="5">
    <source>
        <dbReference type="Pfam" id="PF01494"/>
    </source>
</evidence>
<name>A0ABV9Y7G1_9PSEU</name>
<dbReference type="PANTHER" id="PTHR46496:SF1">
    <property type="entry name" value="ZEAXANTHIN EPOXIDASE, CHLOROPLASTIC"/>
    <property type="match status" value="1"/>
</dbReference>
<dbReference type="EMBL" id="JBHSJB010000027">
    <property type="protein sequence ID" value="MFC5057520.1"/>
    <property type="molecule type" value="Genomic_DNA"/>
</dbReference>
<accession>A0ABV9Y7G1</accession>
<dbReference type="PANTHER" id="PTHR46496">
    <property type="match status" value="1"/>
</dbReference>
<reference evidence="7" key="1">
    <citation type="journal article" date="2019" name="Int. J. Syst. Evol. Microbiol.">
        <title>The Global Catalogue of Microorganisms (GCM) 10K type strain sequencing project: providing services to taxonomists for standard genome sequencing and annotation.</title>
        <authorList>
            <consortium name="The Broad Institute Genomics Platform"/>
            <consortium name="The Broad Institute Genome Sequencing Center for Infectious Disease"/>
            <person name="Wu L."/>
            <person name="Ma J."/>
        </authorList>
    </citation>
    <scope>NUCLEOTIDE SEQUENCE [LARGE SCALE GENOMIC DNA]</scope>
    <source>
        <strain evidence="7">KCTC 12848</strain>
    </source>
</reference>
<proteinExistence type="predicted"/>
<evidence type="ECO:0000256" key="4">
    <source>
        <dbReference type="ARBA" id="ARBA00023002"/>
    </source>
</evidence>
<keyword evidence="3" id="KW-0274">FAD</keyword>
<evidence type="ECO:0000256" key="1">
    <source>
        <dbReference type="ARBA" id="ARBA00001974"/>
    </source>
</evidence>
<evidence type="ECO:0000313" key="7">
    <source>
        <dbReference type="Proteomes" id="UP001595833"/>
    </source>
</evidence>
<sequence>MRVLVAGAGVGGLTTAVALRARGFDVEVLEAAPRPRTEGGGLGLAANATKVLAALGLDLVEAGVGRVCTSFCLRTTDGRLMRDLPIESIAEELGSPVVNVRRGDLLALLRDSLADTPVRYGTGVTGHRVTGAGVSVTLADGGTRTADVLVGADGIRSAVRARLVGDQPVREYGYVCWIATAAFEHPRLPAGGAAHYWGSGQRFGLIDIGGGHVYWWGTKNVPLPQARRWTGGKHGVQAAFASWAEEVRQVVAATPEADILSVPAQDRPFLATWGTGPVTLVGDAAHPMLTSLSQGAGSAVEDAHALAHHLAAGGEPAAALRRYEADRRDRTRGLVTASRRLSRIEQMSNPLATRLRDLVIQHVPMRALRNQNIAPMRYDLPA</sequence>
<keyword evidence="6" id="KW-0503">Monooxygenase</keyword>
<dbReference type="RefSeq" id="WP_344036948.1">
    <property type="nucleotide sequence ID" value="NZ_BAAAKE010000006.1"/>
</dbReference>
<organism evidence="6 7">
    <name type="scientific">Saccharothrix xinjiangensis</name>
    <dbReference type="NCBI Taxonomy" id="204798"/>
    <lineage>
        <taxon>Bacteria</taxon>
        <taxon>Bacillati</taxon>
        <taxon>Actinomycetota</taxon>
        <taxon>Actinomycetes</taxon>
        <taxon>Pseudonocardiales</taxon>
        <taxon>Pseudonocardiaceae</taxon>
        <taxon>Saccharothrix</taxon>
    </lineage>
</organism>
<dbReference type="InterPro" id="IPR036188">
    <property type="entry name" value="FAD/NAD-bd_sf"/>
</dbReference>
<feature type="domain" description="FAD-binding" evidence="5">
    <location>
        <begin position="2"/>
        <end position="337"/>
    </location>
</feature>
<evidence type="ECO:0000313" key="6">
    <source>
        <dbReference type="EMBL" id="MFC5057520.1"/>
    </source>
</evidence>
<gene>
    <name evidence="6" type="ORF">ACFPFM_27720</name>
</gene>
<comment type="cofactor">
    <cofactor evidence="1">
        <name>FAD</name>
        <dbReference type="ChEBI" id="CHEBI:57692"/>
    </cofactor>
</comment>
<dbReference type="InterPro" id="IPR002938">
    <property type="entry name" value="FAD-bd"/>
</dbReference>
<evidence type="ECO:0000256" key="3">
    <source>
        <dbReference type="ARBA" id="ARBA00022827"/>
    </source>
</evidence>
<dbReference type="GO" id="GO:0004497">
    <property type="term" value="F:monooxygenase activity"/>
    <property type="evidence" value="ECO:0007669"/>
    <property type="project" value="UniProtKB-KW"/>
</dbReference>
<keyword evidence="7" id="KW-1185">Reference proteome</keyword>
<comment type="caution">
    <text evidence="6">The sequence shown here is derived from an EMBL/GenBank/DDBJ whole genome shotgun (WGS) entry which is preliminary data.</text>
</comment>
<evidence type="ECO:0000256" key="2">
    <source>
        <dbReference type="ARBA" id="ARBA00022630"/>
    </source>
</evidence>